<comment type="caution">
    <text evidence="3">The sequence shown here is derived from an EMBL/GenBank/DDBJ whole genome shotgun (WGS) entry which is preliminary data.</text>
</comment>
<feature type="chain" id="PRO_5019339312" description="SLH domain-containing protein" evidence="1">
    <location>
        <begin position="25"/>
        <end position="538"/>
    </location>
</feature>
<reference evidence="3 4" key="1">
    <citation type="submission" date="2016-08" db="EMBL/GenBank/DDBJ databases">
        <title>Novel Firmicutes and Novel Genomes.</title>
        <authorList>
            <person name="Poppleton D.I."/>
            <person name="Gribaldo S."/>
        </authorList>
    </citation>
    <scope>NUCLEOTIDE SEQUENCE [LARGE SCALE GENOMIC DNA]</scope>
    <source>
        <strain evidence="3 4">CTT3</strain>
    </source>
</reference>
<sequence length="538" mass="62052">MRRIIASVLVFTVLVSLSFSTAYADPEWKGWMPPGLAKKGGLPPGIAKKIFKDIEKYPWAVKDIIRMKLKGLIRGYGEGVFAPHKPVNKLETIIMALRVMGWEDESKRIDELPEKYKGDKIQDWAKGYITVAYEKGILDDVDLMYFNPYESAKRHEVAKYVIRALGYEEDAEDHMDEDLPFVDAALVPQGSVGYVYLVNELEIMEGDDKDRFNPMGTLTRAEMAVLFSRLDSKVDNEIDESTIIGTVYRVRDDEVILEIDDNLKKYEVDDDVIVYKDNREIDYDDIEKGSKVRIELENSEAIYIEIIDEDYDEDKIIREYTGKVIKLSDDDLDGIAIEIKEMVAVFKIIDDVEVEFENGEGRVHDIEAGDIVTITVDRDNRAREIFVHEELERNEIKEVEGIINDLDLRGVYHITIDEERYKLSKNADVEVEDRERDLEDLEKGMEVEAKLSDDIVETIYAENREFDVEGKIEDILETSDEVKLVIEVDDEEFTYYVDDNADIEVEDEEDAEIEDLETGQYGEFEIVNNTIVKIEIED</sequence>
<feature type="domain" description="SLH" evidence="2">
    <location>
        <begin position="178"/>
        <end position="241"/>
    </location>
</feature>
<dbReference type="Proteomes" id="UP000284177">
    <property type="component" value="Unassembled WGS sequence"/>
</dbReference>
<organism evidence="3 4">
    <name type="scientific">Thermohalobacter berrensis</name>
    <dbReference type="NCBI Taxonomy" id="99594"/>
    <lineage>
        <taxon>Bacteria</taxon>
        <taxon>Bacillati</taxon>
        <taxon>Bacillota</taxon>
        <taxon>Tissierellia</taxon>
        <taxon>Tissierellales</taxon>
        <taxon>Thermohalobacteraceae</taxon>
        <taxon>Thermohalobacter</taxon>
    </lineage>
</organism>
<dbReference type="AlphaFoldDB" id="A0A419TB39"/>
<accession>A0A419TB39</accession>
<feature type="signal peptide" evidence="1">
    <location>
        <begin position="1"/>
        <end position="24"/>
    </location>
</feature>
<protein>
    <recommendedName>
        <fullName evidence="2">SLH domain-containing protein</fullName>
    </recommendedName>
</protein>
<dbReference type="RefSeq" id="WP_120166810.1">
    <property type="nucleotide sequence ID" value="NZ_MCIB01000001.1"/>
</dbReference>
<dbReference type="OrthoDB" id="2611444at2"/>
<keyword evidence="4" id="KW-1185">Reference proteome</keyword>
<gene>
    <name evidence="3" type="ORF">BET03_02265</name>
</gene>
<feature type="domain" description="SLH" evidence="2">
    <location>
        <begin position="112"/>
        <end position="175"/>
    </location>
</feature>
<evidence type="ECO:0000313" key="3">
    <source>
        <dbReference type="EMBL" id="RKD34672.1"/>
    </source>
</evidence>
<name>A0A419TB39_9FIRM</name>
<proteinExistence type="predicted"/>
<dbReference type="EMBL" id="MCIB01000001">
    <property type="protein sequence ID" value="RKD34672.1"/>
    <property type="molecule type" value="Genomic_DNA"/>
</dbReference>
<evidence type="ECO:0000313" key="4">
    <source>
        <dbReference type="Proteomes" id="UP000284177"/>
    </source>
</evidence>
<dbReference type="PROSITE" id="PS51272">
    <property type="entry name" value="SLH"/>
    <property type="match status" value="3"/>
</dbReference>
<dbReference type="Pfam" id="PF00395">
    <property type="entry name" value="SLH"/>
    <property type="match status" value="2"/>
</dbReference>
<feature type="domain" description="SLH" evidence="2">
    <location>
        <begin position="47"/>
        <end position="110"/>
    </location>
</feature>
<keyword evidence="1" id="KW-0732">Signal</keyword>
<evidence type="ECO:0000256" key="1">
    <source>
        <dbReference type="SAM" id="SignalP"/>
    </source>
</evidence>
<evidence type="ECO:0000259" key="2">
    <source>
        <dbReference type="PROSITE" id="PS51272"/>
    </source>
</evidence>
<dbReference type="InterPro" id="IPR001119">
    <property type="entry name" value="SLH_dom"/>
</dbReference>